<dbReference type="SMART" id="SM00382">
    <property type="entry name" value="AAA"/>
    <property type="match status" value="1"/>
</dbReference>
<dbReference type="SUPFAM" id="SSF90123">
    <property type="entry name" value="ABC transporter transmembrane region"/>
    <property type="match status" value="1"/>
</dbReference>
<dbReference type="RefSeq" id="WP_193500858.1">
    <property type="nucleotide sequence ID" value="NZ_JADCKC010000002.1"/>
</dbReference>
<feature type="transmembrane region" description="Helical" evidence="7">
    <location>
        <begin position="52"/>
        <end position="73"/>
    </location>
</feature>
<dbReference type="PROSITE" id="PS00211">
    <property type="entry name" value="ABC_TRANSPORTER_1"/>
    <property type="match status" value="1"/>
</dbReference>
<feature type="transmembrane region" description="Helical" evidence="7">
    <location>
        <begin position="20"/>
        <end position="40"/>
    </location>
</feature>
<evidence type="ECO:0000256" key="3">
    <source>
        <dbReference type="ARBA" id="ARBA00022741"/>
    </source>
</evidence>
<dbReference type="InterPro" id="IPR003593">
    <property type="entry name" value="AAA+_ATPase"/>
</dbReference>
<dbReference type="PROSITE" id="PS50893">
    <property type="entry name" value="ABC_TRANSPORTER_2"/>
    <property type="match status" value="1"/>
</dbReference>
<dbReference type="EMBL" id="JADCKC010000002">
    <property type="protein sequence ID" value="MBE5037483.1"/>
    <property type="molecule type" value="Genomic_DNA"/>
</dbReference>
<dbReference type="InterPro" id="IPR017871">
    <property type="entry name" value="ABC_transporter-like_CS"/>
</dbReference>
<evidence type="ECO:0000256" key="2">
    <source>
        <dbReference type="ARBA" id="ARBA00022692"/>
    </source>
</evidence>
<keyword evidence="3" id="KW-0547">Nucleotide-binding</keyword>
<dbReference type="InterPro" id="IPR011527">
    <property type="entry name" value="ABC1_TM_dom"/>
</dbReference>
<evidence type="ECO:0000313" key="11">
    <source>
        <dbReference type="Proteomes" id="UP000768567"/>
    </source>
</evidence>
<evidence type="ECO:0000313" key="10">
    <source>
        <dbReference type="EMBL" id="MBE5037483.1"/>
    </source>
</evidence>
<name>A0ABR9R2Y6_9FIRM</name>
<dbReference type="InterPro" id="IPR036640">
    <property type="entry name" value="ABC1_TM_sf"/>
</dbReference>
<dbReference type="InterPro" id="IPR039421">
    <property type="entry name" value="Type_1_exporter"/>
</dbReference>
<evidence type="ECO:0000259" key="9">
    <source>
        <dbReference type="PROSITE" id="PS50929"/>
    </source>
</evidence>
<keyword evidence="6 7" id="KW-0472">Membrane</keyword>
<dbReference type="PROSITE" id="PS50929">
    <property type="entry name" value="ABC_TM1F"/>
    <property type="match status" value="1"/>
</dbReference>
<keyword evidence="11" id="KW-1185">Reference proteome</keyword>
<evidence type="ECO:0000256" key="5">
    <source>
        <dbReference type="ARBA" id="ARBA00022989"/>
    </source>
</evidence>
<dbReference type="CDD" id="cd18548">
    <property type="entry name" value="ABC_6TM_Tm287_like"/>
    <property type="match status" value="1"/>
</dbReference>
<dbReference type="GO" id="GO:0005524">
    <property type="term" value="F:ATP binding"/>
    <property type="evidence" value="ECO:0007669"/>
    <property type="project" value="UniProtKB-KW"/>
</dbReference>
<comment type="subcellular location">
    <subcellularLocation>
        <location evidence="1">Cell membrane</location>
        <topology evidence="1">Multi-pass membrane protein</topology>
    </subcellularLocation>
</comment>
<dbReference type="PANTHER" id="PTHR43394">
    <property type="entry name" value="ATP-DEPENDENT PERMEASE MDL1, MITOCHONDRIAL"/>
    <property type="match status" value="1"/>
</dbReference>
<feature type="transmembrane region" description="Helical" evidence="7">
    <location>
        <begin position="139"/>
        <end position="161"/>
    </location>
</feature>
<dbReference type="InterPro" id="IPR027417">
    <property type="entry name" value="P-loop_NTPase"/>
</dbReference>
<sequence>MKHIVSYLAPYRASIALEMVIKILGTLAELLLPWMLQVILDDLVPEKRLNAILLWGGGMVVCAAAGLVFNIIANRMSTGISRQVTRQIRFDLFRRVLRLSGAQVDEFTTPSLISRLTSDTYHVHEMIDRMQRMAVRAPIMLLGGVAMTLFLDPVLACVLVLPLPLMVAGVWALSRQGIRLYTATQTAVDGMVRRAQESMAGIRVIQALSKIDYETGRFDQANRETAQREYRAGLLMNATNPLINAILNAGLTGVVVVGALRVNAGASQPGAIIAFLSYFTMILNALMMVSRIFVMLSKGIASGRRVAEVLQAPDDMLVSPIPASPDHAHIAFEGVSFSYGKAEKDLYNISFSLQAGQTLGIIGPTGCGKSTLLRLLLRAYDPDAGRILIHGRNLLSIPSQELHKMFGVVFQNDFLFDGTLTDNIDFGRDLERDALCRAAQNAQAEFISTRPGGLDGRIAARGADLSGGQKQRVLLARAMAGSPEILILDDSSSALDYKTDAALRRALAHEFSGVTKVIVAQRVSAIRHADCILVLDEGSVIGQGRHEELMQSCPAYRAIAEAQMGEVD</sequence>
<proteinExistence type="predicted"/>
<feature type="transmembrane region" description="Helical" evidence="7">
    <location>
        <begin position="272"/>
        <end position="296"/>
    </location>
</feature>
<keyword evidence="5 7" id="KW-1133">Transmembrane helix</keyword>
<keyword evidence="2 7" id="KW-0812">Transmembrane</keyword>
<evidence type="ECO:0000256" key="1">
    <source>
        <dbReference type="ARBA" id="ARBA00004651"/>
    </source>
</evidence>
<protein>
    <submittedName>
        <fullName evidence="10">ABC transporter ATP-binding protein</fullName>
    </submittedName>
</protein>
<dbReference type="InterPro" id="IPR003439">
    <property type="entry name" value="ABC_transporter-like_ATP-bd"/>
</dbReference>
<dbReference type="Pfam" id="PF00005">
    <property type="entry name" value="ABC_tran"/>
    <property type="match status" value="1"/>
</dbReference>
<dbReference type="Pfam" id="PF00664">
    <property type="entry name" value="ABC_membrane"/>
    <property type="match status" value="1"/>
</dbReference>
<organism evidence="10 11">
    <name type="scientific">Gemmiger gallinarum</name>
    <dbReference type="NCBI Taxonomy" id="2779354"/>
    <lineage>
        <taxon>Bacteria</taxon>
        <taxon>Bacillati</taxon>
        <taxon>Bacillota</taxon>
        <taxon>Clostridia</taxon>
        <taxon>Eubacteriales</taxon>
        <taxon>Gemmiger</taxon>
    </lineage>
</organism>
<evidence type="ECO:0000259" key="8">
    <source>
        <dbReference type="PROSITE" id="PS50893"/>
    </source>
</evidence>
<dbReference type="Proteomes" id="UP000768567">
    <property type="component" value="Unassembled WGS sequence"/>
</dbReference>
<dbReference type="PANTHER" id="PTHR43394:SF1">
    <property type="entry name" value="ATP-BINDING CASSETTE SUB-FAMILY B MEMBER 10, MITOCHONDRIAL"/>
    <property type="match status" value="1"/>
</dbReference>
<feature type="domain" description="ABC transporter" evidence="8">
    <location>
        <begin position="330"/>
        <end position="562"/>
    </location>
</feature>
<comment type="caution">
    <text evidence="10">The sequence shown here is derived from an EMBL/GenBank/DDBJ whole genome shotgun (WGS) entry which is preliminary data.</text>
</comment>
<feature type="domain" description="ABC transmembrane type-1" evidence="9">
    <location>
        <begin position="19"/>
        <end position="298"/>
    </location>
</feature>
<keyword evidence="4 10" id="KW-0067">ATP-binding</keyword>
<evidence type="ECO:0000256" key="4">
    <source>
        <dbReference type="ARBA" id="ARBA00022840"/>
    </source>
</evidence>
<evidence type="ECO:0000256" key="6">
    <source>
        <dbReference type="ARBA" id="ARBA00023136"/>
    </source>
</evidence>
<gene>
    <name evidence="10" type="ORF">INF35_06775</name>
</gene>
<evidence type="ECO:0000256" key="7">
    <source>
        <dbReference type="SAM" id="Phobius"/>
    </source>
</evidence>
<dbReference type="Gene3D" id="3.40.50.300">
    <property type="entry name" value="P-loop containing nucleotide triphosphate hydrolases"/>
    <property type="match status" value="1"/>
</dbReference>
<accession>A0ABR9R2Y6</accession>
<dbReference type="Gene3D" id="1.20.1560.10">
    <property type="entry name" value="ABC transporter type 1, transmembrane domain"/>
    <property type="match status" value="1"/>
</dbReference>
<reference evidence="10 11" key="1">
    <citation type="submission" date="2020-10" db="EMBL/GenBank/DDBJ databases">
        <title>ChiBAC.</title>
        <authorList>
            <person name="Zenner C."/>
            <person name="Hitch T.C.A."/>
            <person name="Clavel T."/>
        </authorList>
    </citation>
    <scope>NUCLEOTIDE SEQUENCE [LARGE SCALE GENOMIC DNA]</scope>
    <source>
        <strain evidence="10 11">DSM 109015</strain>
    </source>
</reference>
<feature type="transmembrane region" description="Helical" evidence="7">
    <location>
        <begin position="242"/>
        <end position="260"/>
    </location>
</feature>
<dbReference type="SUPFAM" id="SSF52540">
    <property type="entry name" value="P-loop containing nucleoside triphosphate hydrolases"/>
    <property type="match status" value="1"/>
</dbReference>